<accession>A0ABQ5YC14</accession>
<organism evidence="4 5">
    <name type="scientific">Chitinimonas prasina</name>
    <dbReference type="NCBI Taxonomy" id="1434937"/>
    <lineage>
        <taxon>Bacteria</taxon>
        <taxon>Pseudomonadati</taxon>
        <taxon>Pseudomonadota</taxon>
        <taxon>Betaproteobacteria</taxon>
        <taxon>Neisseriales</taxon>
        <taxon>Chitinibacteraceae</taxon>
        <taxon>Chitinimonas</taxon>
    </lineage>
</organism>
<evidence type="ECO:0000256" key="1">
    <source>
        <dbReference type="SAM" id="Coils"/>
    </source>
</evidence>
<sequence length="207" mass="23704">MSHHRLLILPLIAMALTAHAGETLYKWVDENGKVQYSDKPPMQQNKRGMTELNKQGMPIRQTEGILTPEQQAARNAELAKLREEERKALEARRRDNALVNSFSKTSEIDAIRDRNLEQLQANIQSDRLRLEAATKRVNSFQTQIDKLTKAKKKVPNDLMTDLTERQAEVAKINASIAARNLEIEEVKNRAEADKKRLVELRGESVRR</sequence>
<reference evidence="5" key="1">
    <citation type="journal article" date="2019" name="Int. J. Syst. Evol. Microbiol.">
        <title>The Global Catalogue of Microorganisms (GCM) 10K type strain sequencing project: providing services to taxonomists for standard genome sequencing and annotation.</title>
        <authorList>
            <consortium name="The Broad Institute Genomics Platform"/>
            <consortium name="The Broad Institute Genome Sequencing Center for Infectious Disease"/>
            <person name="Wu L."/>
            <person name="Ma J."/>
        </authorList>
    </citation>
    <scope>NUCLEOTIDE SEQUENCE [LARGE SCALE GENOMIC DNA]</scope>
    <source>
        <strain evidence="5">NBRC 110044</strain>
    </source>
</reference>
<feature type="signal peptide" evidence="2">
    <location>
        <begin position="1"/>
        <end position="20"/>
    </location>
</feature>
<evidence type="ECO:0000256" key="2">
    <source>
        <dbReference type="SAM" id="SignalP"/>
    </source>
</evidence>
<keyword evidence="1" id="KW-0175">Coiled coil</keyword>
<keyword evidence="2" id="KW-0732">Signal</keyword>
<dbReference type="EMBL" id="BSOG01000001">
    <property type="protein sequence ID" value="GLR11977.1"/>
    <property type="molecule type" value="Genomic_DNA"/>
</dbReference>
<dbReference type="RefSeq" id="WP_284195118.1">
    <property type="nucleotide sequence ID" value="NZ_BSOG01000001.1"/>
</dbReference>
<gene>
    <name evidence="4" type="ORF">GCM10007907_07670</name>
</gene>
<protein>
    <recommendedName>
        <fullName evidence="3">DUF4124 domain-containing protein</fullName>
    </recommendedName>
</protein>
<keyword evidence="5" id="KW-1185">Reference proteome</keyword>
<proteinExistence type="predicted"/>
<dbReference type="Pfam" id="PF13511">
    <property type="entry name" value="DUF4124"/>
    <property type="match status" value="1"/>
</dbReference>
<feature type="chain" id="PRO_5046889592" description="DUF4124 domain-containing protein" evidence="2">
    <location>
        <begin position="21"/>
        <end position="207"/>
    </location>
</feature>
<evidence type="ECO:0000313" key="5">
    <source>
        <dbReference type="Proteomes" id="UP001156706"/>
    </source>
</evidence>
<comment type="caution">
    <text evidence="4">The sequence shown here is derived from an EMBL/GenBank/DDBJ whole genome shotgun (WGS) entry which is preliminary data.</text>
</comment>
<feature type="domain" description="DUF4124" evidence="3">
    <location>
        <begin position="13"/>
        <end position="48"/>
    </location>
</feature>
<evidence type="ECO:0000313" key="4">
    <source>
        <dbReference type="EMBL" id="GLR11977.1"/>
    </source>
</evidence>
<name>A0ABQ5YC14_9NEIS</name>
<evidence type="ECO:0000259" key="3">
    <source>
        <dbReference type="Pfam" id="PF13511"/>
    </source>
</evidence>
<dbReference type="InterPro" id="IPR025392">
    <property type="entry name" value="DUF4124"/>
</dbReference>
<feature type="coiled-coil region" evidence="1">
    <location>
        <begin position="74"/>
        <end position="150"/>
    </location>
</feature>
<dbReference type="Proteomes" id="UP001156706">
    <property type="component" value="Unassembled WGS sequence"/>
</dbReference>